<name>A0ABY7C8B9_9BASI</name>
<organism evidence="2 3">
    <name type="scientific">Puccinia triticina</name>
    <dbReference type="NCBI Taxonomy" id="208348"/>
    <lineage>
        <taxon>Eukaryota</taxon>
        <taxon>Fungi</taxon>
        <taxon>Dikarya</taxon>
        <taxon>Basidiomycota</taxon>
        <taxon>Pucciniomycotina</taxon>
        <taxon>Pucciniomycetes</taxon>
        <taxon>Pucciniales</taxon>
        <taxon>Pucciniaceae</taxon>
        <taxon>Puccinia</taxon>
    </lineage>
</organism>
<dbReference type="EMBL" id="CP110421">
    <property type="protein sequence ID" value="WAQ81045.1"/>
    <property type="molecule type" value="Genomic_DNA"/>
</dbReference>
<dbReference type="RefSeq" id="XP_053016600.1">
    <property type="nucleotide sequence ID" value="XM_053165405.1"/>
</dbReference>
<keyword evidence="3" id="KW-1185">Reference proteome</keyword>
<accession>A0ABY7C8B9</accession>
<feature type="compositionally biased region" description="Polar residues" evidence="1">
    <location>
        <begin position="158"/>
        <end position="178"/>
    </location>
</feature>
<reference evidence="2" key="1">
    <citation type="submission" date="2022-10" db="EMBL/GenBank/DDBJ databases">
        <title>Puccinia triticina Genome sequencing and assembly.</title>
        <authorList>
            <person name="Li C."/>
        </authorList>
    </citation>
    <scope>NUCLEOTIDE SEQUENCE</scope>
    <source>
        <strain evidence="2">Pt15</strain>
    </source>
</reference>
<dbReference type="Proteomes" id="UP001164743">
    <property type="component" value="Chromosome 1A"/>
</dbReference>
<proteinExistence type="predicted"/>
<sequence length="226" mass="25827">MNDRWRIDPTAKPRKMVPLVWPPEGNLRWSCERIRLMARRREARLKVHPIRVCHNHDRTASPTIQQVKRPSFSALRRPGIPSWSKIFFERPKTDNHDFKDTIARPTRLLPSDSTYVVVRSPFQLPPLAINRSSRARSLESHRLTLNLSVCRETNLSRGKTAAEPSNQTIVGVNDSPSQKGHPKRTIVLFDQLSSSSLGSKPLEFNELPQQQSALQLGRDHAQSCFS</sequence>
<protein>
    <submittedName>
        <fullName evidence="2">Uncharacterized protein</fullName>
    </submittedName>
</protein>
<evidence type="ECO:0000256" key="1">
    <source>
        <dbReference type="SAM" id="MobiDB-lite"/>
    </source>
</evidence>
<dbReference type="GeneID" id="77806300"/>
<feature type="region of interest" description="Disordered" evidence="1">
    <location>
        <begin position="158"/>
        <end position="181"/>
    </location>
</feature>
<gene>
    <name evidence="2" type="ORF">PtA15_1A383</name>
</gene>
<evidence type="ECO:0000313" key="2">
    <source>
        <dbReference type="EMBL" id="WAQ81045.1"/>
    </source>
</evidence>
<evidence type="ECO:0000313" key="3">
    <source>
        <dbReference type="Proteomes" id="UP001164743"/>
    </source>
</evidence>